<evidence type="ECO:0000256" key="14">
    <source>
        <dbReference type="SAM" id="SignalP"/>
    </source>
</evidence>
<dbReference type="GO" id="GO:0004222">
    <property type="term" value="F:metalloendopeptidase activity"/>
    <property type="evidence" value="ECO:0007669"/>
    <property type="project" value="InterPro"/>
</dbReference>
<evidence type="ECO:0000256" key="13">
    <source>
        <dbReference type="SAM" id="Phobius"/>
    </source>
</evidence>
<dbReference type="AlphaFoldDB" id="A0A3N0VL72"/>
<dbReference type="Pfam" id="PF02225">
    <property type="entry name" value="PA"/>
    <property type="match status" value="1"/>
</dbReference>
<evidence type="ECO:0008006" key="19">
    <source>
        <dbReference type="Google" id="ProtNLM"/>
    </source>
</evidence>
<keyword evidence="9" id="KW-0862">Zinc</keyword>
<evidence type="ECO:0000256" key="6">
    <source>
        <dbReference type="ARBA" id="ARBA00022723"/>
    </source>
</evidence>
<evidence type="ECO:0000256" key="3">
    <source>
        <dbReference type="ARBA" id="ARBA00006006"/>
    </source>
</evidence>
<evidence type="ECO:0000313" key="17">
    <source>
        <dbReference type="EMBL" id="ROH93503.1"/>
    </source>
</evidence>
<dbReference type="InterPro" id="IPR027268">
    <property type="entry name" value="Peptidase_M4/M1_CTD_sf"/>
</dbReference>
<proteinExistence type="inferred from homology"/>
<dbReference type="PANTHER" id="PTHR33478:SF1">
    <property type="entry name" value="EXTRACELLULAR METALLOPROTEINASE MEP"/>
    <property type="match status" value="1"/>
</dbReference>
<evidence type="ECO:0000256" key="7">
    <source>
        <dbReference type="ARBA" id="ARBA00022729"/>
    </source>
</evidence>
<feature type="region of interest" description="Disordered" evidence="12">
    <location>
        <begin position="939"/>
        <end position="1008"/>
    </location>
</feature>
<comment type="caution">
    <text evidence="17">The sequence shown here is derived from an EMBL/GenBank/DDBJ whole genome shotgun (WGS) entry which is preliminary data.</text>
</comment>
<evidence type="ECO:0000259" key="16">
    <source>
        <dbReference type="Pfam" id="PF07504"/>
    </source>
</evidence>
<name>A0A3N0VL72_9GAMM</name>
<dbReference type="RefSeq" id="WP_123210358.1">
    <property type="nucleotide sequence ID" value="NZ_RJVO01000001.1"/>
</dbReference>
<keyword evidence="13" id="KW-1133">Transmembrane helix</keyword>
<dbReference type="InterPro" id="IPR001842">
    <property type="entry name" value="Peptidase_M36"/>
</dbReference>
<keyword evidence="7 14" id="KW-0732">Signal</keyword>
<feature type="domain" description="PA" evidence="15">
    <location>
        <begin position="599"/>
        <end position="696"/>
    </location>
</feature>
<dbReference type="GO" id="GO:0006508">
    <property type="term" value="P:proteolysis"/>
    <property type="evidence" value="ECO:0007669"/>
    <property type="project" value="UniProtKB-KW"/>
</dbReference>
<feature type="signal peptide" evidence="14">
    <location>
        <begin position="1"/>
        <end position="25"/>
    </location>
</feature>
<organism evidence="17 18">
    <name type="scientific">Stagnimonas aquatica</name>
    <dbReference type="NCBI Taxonomy" id="2689987"/>
    <lineage>
        <taxon>Bacteria</taxon>
        <taxon>Pseudomonadati</taxon>
        <taxon>Pseudomonadota</taxon>
        <taxon>Gammaproteobacteria</taxon>
        <taxon>Nevskiales</taxon>
        <taxon>Nevskiaceae</taxon>
        <taxon>Stagnimonas</taxon>
    </lineage>
</organism>
<keyword evidence="13" id="KW-0472">Membrane</keyword>
<evidence type="ECO:0000256" key="11">
    <source>
        <dbReference type="ARBA" id="ARBA00023145"/>
    </source>
</evidence>
<comment type="cofactor">
    <cofactor evidence="1">
        <name>Zn(2+)</name>
        <dbReference type="ChEBI" id="CHEBI:29105"/>
    </cofactor>
</comment>
<evidence type="ECO:0000256" key="8">
    <source>
        <dbReference type="ARBA" id="ARBA00022801"/>
    </source>
</evidence>
<evidence type="ECO:0000259" key="15">
    <source>
        <dbReference type="Pfam" id="PF02225"/>
    </source>
</evidence>
<dbReference type="InterPro" id="IPR046450">
    <property type="entry name" value="PA_dom_sf"/>
</dbReference>
<dbReference type="Pfam" id="PF02128">
    <property type="entry name" value="Peptidase_M36"/>
    <property type="match status" value="1"/>
</dbReference>
<dbReference type="CDD" id="cd04818">
    <property type="entry name" value="PA_subtilisin_1"/>
    <property type="match status" value="1"/>
</dbReference>
<evidence type="ECO:0000313" key="18">
    <source>
        <dbReference type="Proteomes" id="UP000282106"/>
    </source>
</evidence>
<dbReference type="InterPro" id="IPR003137">
    <property type="entry name" value="PA_domain"/>
</dbReference>
<evidence type="ECO:0000256" key="4">
    <source>
        <dbReference type="ARBA" id="ARBA00022525"/>
    </source>
</evidence>
<accession>A0A3N0VL72</accession>
<dbReference type="EMBL" id="RJVO01000001">
    <property type="protein sequence ID" value="ROH93503.1"/>
    <property type="molecule type" value="Genomic_DNA"/>
</dbReference>
<dbReference type="SUPFAM" id="SSF55486">
    <property type="entry name" value="Metalloproteases ('zincins'), catalytic domain"/>
    <property type="match status" value="1"/>
</dbReference>
<feature type="region of interest" description="Disordered" evidence="12">
    <location>
        <begin position="505"/>
        <end position="525"/>
    </location>
</feature>
<gene>
    <name evidence="17" type="ORF">ED208_03010</name>
</gene>
<reference evidence="17 18" key="1">
    <citation type="submission" date="2018-10" db="EMBL/GenBank/DDBJ databases">
        <authorList>
            <person name="Chen W.-M."/>
        </authorList>
    </citation>
    <scope>NUCLEOTIDE SEQUENCE [LARGE SCALE GENOMIC DNA]</scope>
    <source>
        <strain evidence="17 18">THS-13</strain>
    </source>
</reference>
<dbReference type="GO" id="GO:0008270">
    <property type="term" value="F:zinc ion binding"/>
    <property type="evidence" value="ECO:0007669"/>
    <property type="project" value="InterPro"/>
</dbReference>
<keyword evidence="13" id="KW-0812">Transmembrane</keyword>
<dbReference type="InterPro" id="IPR050371">
    <property type="entry name" value="Fungal_virulence_M36"/>
</dbReference>
<dbReference type="Gene3D" id="1.10.390.10">
    <property type="entry name" value="Neutral Protease Domain 2"/>
    <property type="match status" value="1"/>
</dbReference>
<keyword evidence="10" id="KW-0482">Metalloprotease</keyword>
<evidence type="ECO:0000256" key="9">
    <source>
        <dbReference type="ARBA" id="ARBA00022833"/>
    </source>
</evidence>
<dbReference type="SUPFAM" id="SSF52025">
    <property type="entry name" value="PA domain"/>
    <property type="match status" value="1"/>
</dbReference>
<dbReference type="Pfam" id="PF07504">
    <property type="entry name" value="FTP"/>
    <property type="match status" value="1"/>
</dbReference>
<keyword evidence="18" id="KW-1185">Reference proteome</keyword>
<feature type="domain" description="FTP" evidence="16">
    <location>
        <begin position="143"/>
        <end position="189"/>
    </location>
</feature>
<dbReference type="PANTHER" id="PTHR33478">
    <property type="entry name" value="EXTRACELLULAR METALLOPROTEINASE MEP"/>
    <property type="match status" value="1"/>
</dbReference>
<feature type="transmembrane region" description="Helical" evidence="13">
    <location>
        <begin position="1006"/>
        <end position="1026"/>
    </location>
</feature>
<feature type="chain" id="PRO_5018179704" description="PA domain-containing protein" evidence="14">
    <location>
        <begin position="26"/>
        <end position="1032"/>
    </location>
</feature>
<dbReference type="InterPro" id="IPR011096">
    <property type="entry name" value="FTP_domain"/>
</dbReference>
<keyword evidence="4" id="KW-0964">Secreted</keyword>
<sequence length="1032" mass="107707">MKLQTFCLSSTLGLALGASVAPLYAATGGTPAVVAHSVAASKASTTRVGERVNGLPNVDRFGLDLRNAKALAPIPQAGFEGRPQSALFDRQLGLPTFLWARTDAQPVAVGALTTREQLIARARAQLRAEASLLKLSEEMIANAKVTDAQYNGNGAAVVRFKQQINGLEVFSRSLNVMLDRTGKPVAVSGYFASGLDAASLAGPAFSRSPAQAIAAAASSLGLGKALSTSLIQPMAKALSPQSGSFQWFKAPALTGGNQIWERMPRSKAIYYPRGNNTVEPAYYVELFSLNKNDGARSGYGLVVSAANGQILHRRNLVSDAVPFNYTVFADGSDNNFHPWDSPLGNGYAPFPADADPKVKLPRISTVETAPKVTLVATSGLEESHPWLADDATTTKGNNAEACLDLFDPSVVAGLIQIPLLNRCDAAFGDLYPTTTSANTFDYAIAPNEDPSHENAQSAAVVNLFYMGNWLHDLWYVHGFNEEAGNAQADNYGLGGQDGDPLFLQGQDGSGRNNANMSTPADGSSPSMQQYLFDGPPNGFVKQASPTELDYVFSVGTFTPQNYDVSATDVVLADDGIGEATDGCGIANPIPDPTGLGLLPSNLPPPPDLSLYGKIVLVDRGTCAFTTKARWAQISGAAGIVIVNNTGGEPIPMANSDLPIDLPLPQLPEPLPQLPTNTDFTYTIPTVMIRMADGAAIKEQLAAGTTVQLALHREPSIDIDGTMDNQIIAHEFFHYVHHRLTNSSNQQSGAMSEGWGDTDALMVSVRPDDQLLAGNDHWQGAYGLAGYVIDNFYAGIRRVPYTTDMEKNGFTLKHISDGEPTPDGGAGASNSEVHNAGEIWANQMWECYAAILNRHPFPEAQTRMKDIIIAGLKGTPDDATFTEARDAILAAAKVVDDCDYRACANAFAKRGSGPNAVSPARDSSDLTGVEEDFTAYAEACPVSGSSSGGSSSGGSSGTSSGGSSGTSSGGSSGTSGSGSGSGGSSGTSSGSSSGGTSSSSGGNTGSFGGGALGLPMLLSLLGMGLLGRRRRQA</sequence>
<evidence type="ECO:0000256" key="12">
    <source>
        <dbReference type="SAM" id="MobiDB-lite"/>
    </source>
</evidence>
<feature type="compositionally biased region" description="Gly residues" evidence="12">
    <location>
        <begin position="945"/>
        <end position="984"/>
    </location>
</feature>
<evidence type="ECO:0000256" key="5">
    <source>
        <dbReference type="ARBA" id="ARBA00022670"/>
    </source>
</evidence>
<evidence type="ECO:0000256" key="10">
    <source>
        <dbReference type="ARBA" id="ARBA00023049"/>
    </source>
</evidence>
<keyword evidence="11" id="KW-0865">Zymogen</keyword>
<dbReference type="GO" id="GO:0005615">
    <property type="term" value="C:extracellular space"/>
    <property type="evidence" value="ECO:0007669"/>
    <property type="project" value="InterPro"/>
</dbReference>
<dbReference type="Proteomes" id="UP000282106">
    <property type="component" value="Unassembled WGS sequence"/>
</dbReference>
<evidence type="ECO:0000256" key="2">
    <source>
        <dbReference type="ARBA" id="ARBA00004613"/>
    </source>
</evidence>
<comment type="similarity">
    <text evidence="3">Belongs to the peptidase M36 family.</text>
</comment>
<keyword evidence="8" id="KW-0378">Hydrolase</keyword>
<dbReference type="Gene3D" id="3.10.170.10">
    <property type="match status" value="1"/>
</dbReference>
<feature type="compositionally biased region" description="Low complexity" evidence="12">
    <location>
        <begin position="985"/>
        <end position="1000"/>
    </location>
</feature>
<feature type="compositionally biased region" description="Polar residues" evidence="12">
    <location>
        <begin position="509"/>
        <end position="525"/>
    </location>
</feature>
<protein>
    <recommendedName>
        <fullName evidence="19">PA domain-containing protein</fullName>
    </recommendedName>
</protein>
<evidence type="ECO:0000256" key="1">
    <source>
        <dbReference type="ARBA" id="ARBA00001947"/>
    </source>
</evidence>
<comment type="subcellular location">
    <subcellularLocation>
        <location evidence="2">Secreted</location>
    </subcellularLocation>
</comment>
<keyword evidence="5" id="KW-0645">Protease</keyword>
<keyword evidence="6" id="KW-0479">Metal-binding</keyword>
<dbReference type="Gene3D" id="3.50.30.30">
    <property type="match status" value="1"/>
</dbReference>
<dbReference type="InParanoid" id="A0A3N0VL72"/>